<reference evidence="2 3" key="1">
    <citation type="journal article" date="2014" name="Genome Announc.">
        <title>Draft Genome Sequence of the Boron-Tolerant and Moderately Halotolerant Bacterium Gracilibacillus boraciitolerans JCM 21714T.</title>
        <authorList>
            <person name="Ahmed I."/>
            <person name="Oshima K."/>
            <person name="Suda W."/>
            <person name="Kitamura K."/>
            <person name="Iida T."/>
            <person name="Ohmori Y."/>
            <person name="Fujiwara T."/>
            <person name="Hattori M."/>
            <person name="Ohkuma M."/>
        </authorList>
    </citation>
    <scope>NUCLEOTIDE SEQUENCE [LARGE SCALE GENOMIC DNA]</scope>
    <source>
        <strain evidence="2 3">JCM 21714</strain>
    </source>
</reference>
<keyword evidence="3" id="KW-1185">Reference proteome</keyword>
<proteinExistence type="predicted"/>
<evidence type="ECO:0000313" key="3">
    <source>
        <dbReference type="Proteomes" id="UP000019102"/>
    </source>
</evidence>
<dbReference type="EMBL" id="BAVS01000025">
    <property type="protein sequence ID" value="GAE94467.1"/>
    <property type="molecule type" value="Genomic_DNA"/>
</dbReference>
<dbReference type="AlphaFoldDB" id="W4VMQ7"/>
<feature type="coiled-coil region" evidence="1">
    <location>
        <begin position="32"/>
        <end position="78"/>
    </location>
</feature>
<sequence>MSFQDDWLSARLKTDNQLYSAIYDLEKYNIITEDIADDLDNRREELKELLEQIEQELVNDLEGKNVEHIEELRETIRNKYNSQVKN</sequence>
<evidence type="ECO:0000313" key="2">
    <source>
        <dbReference type="EMBL" id="GAE94467.1"/>
    </source>
</evidence>
<dbReference type="Proteomes" id="UP000019102">
    <property type="component" value="Unassembled WGS sequence"/>
</dbReference>
<protein>
    <submittedName>
        <fullName evidence="2">D-amino acid dehydrogenase large subunit</fullName>
    </submittedName>
</protein>
<dbReference type="STRING" id="1298598.JCM21714_3625"/>
<gene>
    <name evidence="2" type="ORF">JCM21714_3625</name>
</gene>
<keyword evidence="1" id="KW-0175">Coiled coil</keyword>
<comment type="caution">
    <text evidence="2">The sequence shown here is derived from an EMBL/GenBank/DDBJ whole genome shotgun (WGS) entry which is preliminary data.</text>
</comment>
<evidence type="ECO:0000256" key="1">
    <source>
        <dbReference type="SAM" id="Coils"/>
    </source>
</evidence>
<dbReference type="RefSeq" id="WP_035725024.1">
    <property type="nucleotide sequence ID" value="NZ_BAVS01000025.1"/>
</dbReference>
<organism evidence="2 3">
    <name type="scientific">Gracilibacillus boraciitolerans JCM 21714</name>
    <dbReference type="NCBI Taxonomy" id="1298598"/>
    <lineage>
        <taxon>Bacteria</taxon>
        <taxon>Bacillati</taxon>
        <taxon>Bacillota</taxon>
        <taxon>Bacilli</taxon>
        <taxon>Bacillales</taxon>
        <taxon>Bacillaceae</taxon>
        <taxon>Gracilibacillus</taxon>
    </lineage>
</organism>
<accession>W4VMQ7</accession>
<name>W4VMQ7_9BACI</name>